<name>A0A7S3B626_9VIRI</name>
<keyword evidence="1" id="KW-0472">Membrane</keyword>
<feature type="transmembrane region" description="Helical" evidence="1">
    <location>
        <begin position="41"/>
        <end position="72"/>
    </location>
</feature>
<dbReference type="EMBL" id="HBHY01001444">
    <property type="protein sequence ID" value="CAE0126084.1"/>
    <property type="molecule type" value="Transcribed_RNA"/>
</dbReference>
<reference evidence="2" key="1">
    <citation type="submission" date="2021-01" db="EMBL/GenBank/DDBJ databases">
        <authorList>
            <person name="Corre E."/>
            <person name="Pelletier E."/>
            <person name="Niang G."/>
            <person name="Scheremetjew M."/>
            <person name="Finn R."/>
            <person name="Kale V."/>
            <person name="Holt S."/>
            <person name="Cochrane G."/>
            <person name="Meng A."/>
            <person name="Brown T."/>
            <person name="Cohen L."/>
        </authorList>
    </citation>
    <scope>NUCLEOTIDE SEQUENCE</scope>
    <source>
        <strain evidence="2">RCC927</strain>
    </source>
</reference>
<organism evidence="2">
    <name type="scientific">Prasinoderma singulare</name>
    <dbReference type="NCBI Taxonomy" id="676789"/>
    <lineage>
        <taxon>Eukaryota</taxon>
        <taxon>Viridiplantae</taxon>
        <taxon>Prasinodermophyta</taxon>
        <taxon>Prasinodermophyceae</taxon>
        <taxon>Prasinodermales</taxon>
        <taxon>Prasinodermaceae</taxon>
        <taxon>Prasinoderma</taxon>
    </lineage>
</organism>
<gene>
    <name evidence="2" type="ORF">PSIN1315_LOCUS885</name>
</gene>
<keyword evidence="1" id="KW-0812">Transmembrane</keyword>
<accession>A0A7S3B626</accession>
<dbReference type="AlphaFoldDB" id="A0A7S3B626"/>
<sequence>MAAAAACRATVLTVALAVLLRGRWVRGSGALRAYLPPLASLALLVWLLGPATSLAITLGPLAALVAWVAFYVHVLGGGRGPPVDNAAVARVLAAGGATHDAA</sequence>
<evidence type="ECO:0000313" key="2">
    <source>
        <dbReference type="EMBL" id="CAE0126084.1"/>
    </source>
</evidence>
<proteinExistence type="predicted"/>
<protein>
    <submittedName>
        <fullName evidence="2">Uncharacterized protein</fullName>
    </submittedName>
</protein>
<keyword evidence="1" id="KW-1133">Transmembrane helix</keyword>
<evidence type="ECO:0000256" key="1">
    <source>
        <dbReference type="SAM" id="Phobius"/>
    </source>
</evidence>